<keyword evidence="3" id="KW-1185">Reference proteome</keyword>
<feature type="domain" description="Endonuclease/exonuclease/phosphatase" evidence="1">
    <location>
        <begin position="18"/>
        <end position="162"/>
    </location>
</feature>
<dbReference type="PANTHER" id="PTHR33710">
    <property type="entry name" value="BNAC02G09200D PROTEIN"/>
    <property type="match status" value="1"/>
</dbReference>
<dbReference type="Gene3D" id="3.60.10.10">
    <property type="entry name" value="Endonuclease/exonuclease/phosphatase"/>
    <property type="match status" value="1"/>
</dbReference>
<dbReference type="EMBL" id="JAIVGD010000005">
    <property type="protein sequence ID" value="KAH0773570.1"/>
    <property type="molecule type" value="Genomic_DNA"/>
</dbReference>
<evidence type="ECO:0000259" key="1">
    <source>
        <dbReference type="Pfam" id="PF03372"/>
    </source>
</evidence>
<dbReference type="InterPro" id="IPR036691">
    <property type="entry name" value="Endo/exonu/phosph_ase_sf"/>
</dbReference>
<reference evidence="2 3" key="1">
    <citation type="journal article" date="2021" name="bioRxiv">
        <title>Chromosome-scale and haplotype-resolved genome assembly of a tetraploid potato cultivar.</title>
        <authorList>
            <person name="Sun H."/>
            <person name="Jiao W.-B."/>
            <person name="Krause K."/>
            <person name="Campoy J.A."/>
            <person name="Goel M."/>
            <person name="Folz-Donahue K."/>
            <person name="Kukat C."/>
            <person name="Huettel B."/>
            <person name="Schneeberger K."/>
        </authorList>
    </citation>
    <scope>NUCLEOTIDE SEQUENCE [LARGE SCALE GENOMIC DNA]</scope>
    <source>
        <strain evidence="2">SolTubOtavaFocal</strain>
        <tissue evidence="2">Leaves</tissue>
    </source>
</reference>
<evidence type="ECO:0000313" key="2">
    <source>
        <dbReference type="EMBL" id="KAH0773570.1"/>
    </source>
</evidence>
<protein>
    <recommendedName>
        <fullName evidence="1">Endonuclease/exonuclease/phosphatase domain-containing protein</fullName>
    </recommendedName>
</protein>
<dbReference type="SUPFAM" id="SSF56219">
    <property type="entry name" value="DNase I-like"/>
    <property type="match status" value="1"/>
</dbReference>
<dbReference type="InterPro" id="IPR005135">
    <property type="entry name" value="Endo/exonuclease/phosphatase"/>
</dbReference>
<dbReference type="Proteomes" id="UP000826656">
    <property type="component" value="Unassembled WGS sequence"/>
</dbReference>
<dbReference type="PANTHER" id="PTHR33710:SF78">
    <property type="entry name" value="ENDONUCLEASE_EXONUCLEASE_PHOSPHATASE DOMAIN-CONTAINING PROTEIN"/>
    <property type="match status" value="1"/>
</dbReference>
<gene>
    <name evidence="2" type="ORF">KY290_010707</name>
</gene>
<dbReference type="Pfam" id="PF03372">
    <property type="entry name" value="Exo_endo_phos"/>
    <property type="match status" value="1"/>
</dbReference>
<comment type="caution">
    <text evidence="2">The sequence shown here is derived from an EMBL/GenBank/DDBJ whole genome shotgun (WGS) entry which is preliminary data.</text>
</comment>
<accession>A0ABQ7VZ27</accession>
<sequence length="194" mass="22510">MASKLFGGWGYITNLADHYNGRVWVTWRPDWFKVTLISSNPQAITCEVENVALQREFIFTIVHAFNTREERRSLWSYLEEVNAGINIPWLIMGDFNALLKMEDRLGGNPISLVEVADFQNCVERCGLLEMIQKGSRYSWSDRHGDNRILSKLDWVFVNTDWLNSMPDYYANFMPEGINDHCPVKLMILNGPSRK</sequence>
<evidence type="ECO:0000313" key="3">
    <source>
        <dbReference type="Proteomes" id="UP000826656"/>
    </source>
</evidence>
<proteinExistence type="predicted"/>
<organism evidence="2 3">
    <name type="scientific">Solanum tuberosum</name>
    <name type="common">Potato</name>
    <dbReference type="NCBI Taxonomy" id="4113"/>
    <lineage>
        <taxon>Eukaryota</taxon>
        <taxon>Viridiplantae</taxon>
        <taxon>Streptophyta</taxon>
        <taxon>Embryophyta</taxon>
        <taxon>Tracheophyta</taxon>
        <taxon>Spermatophyta</taxon>
        <taxon>Magnoliopsida</taxon>
        <taxon>eudicotyledons</taxon>
        <taxon>Gunneridae</taxon>
        <taxon>Pentapetalae</taxon>
        <taxon>asterids</taxon>
        <taxon>lamiids</taxon>
        <taxon>Solanales</taxon>
        <taxon>Solanaceae</taxon>
        <taxon>Solanoideae</taxon>
        <taxon>Solaneae</taxon>
        <taxon>Solanum</taxon>
    </lineage>
</organism>
<name>A0ABQ7VZ27_SOLTU</name>